<evidence type="ECO:0000313" key="9">
    <source>
        <dbReference type="EMBL" id="GAK44681.1"/>
    </source>
</evidence>
<feature type="coiled-coil region" evidence="6">
    <location>
        <begin position="181"/>
        <end position="240"/>
    </location>
</feature>
<evidence type="ECO:0000256" key="2">
    <source>
        <dbReference type="ARBA" id="ARBA00022722"/>
    </source>
</evidence>
<dbReference type="NCBIfam" id="TIGR00255">
    <property type="entry name" value="YicC/YloC family endoribonuclease"/>
    <property type="match status" value="1"/>
</dbReference>
<feature type="domain" description="Endoribonuclease YicC-like N-terminal" evidence="7">
    <location>
        <begin position="4"/>
        <end position="158"/>
    </location>
</feature>
<dbReference type="STRING" id="1333998.M2A_1180"/>
<keyword evidence="3" id="KW-0255">Endonuclease</keyword>
<comment type="cofactor">
    <cofactor evidence="1">
        <name>a divalent metal cation</name>
        <dbReference type="ChEBI" id="CHEBI:60240"/>
    </cofactor>
</comment>
<dbReference type="Pfam" id="PF08340">
    <property type="entry name" value="YicC-like_C"/>
    <property type="match status" value="1"/>
</dbReference>
<dbReference type="GO" id="GO:0004521">
    <property type="term" value="F:RNA endonuclease activity"/>
    <property type="evidence" value="ECO:0007669"/>
    <property type="project" value="InterPro"/>
</dbReference>
<dbReference type="InterPro" id="IPR013527">
    <property type="entry name" value="YicC-like_N"/>
</dbReference>
<feature type="domain" description="Endoribonuclease YicC-like C-terminal" evidence="8">
    <location>
        <begin position="182"/>
        <end position="296"/>
    </location>
</feature>
<keyword evidence="6" id="KW-0175">Coiled coil</keyword>
<evidence type="ECO:0000256" key="4">
    <source>
        <dbReference type="ARBA" id="ARBA00022801"/>
    </source>
</evidence>
<organism evidence="9 10">
    <name type="scientific">Tepidicaulis marinus</name>
    <dbReference type="NCBI Taxonomy" id="1333998"/>
    <lineage>
        <taxon>Bacteria</taxon>
        <taxon>Pseudomonadati</taxon>
        <taxon>Pseudomonadota</taxon>
        <taxon>Alphaproteobacteria</taxon>
        <taxon>Hyphomicrobiales</taxon>
        <taxon>Parvibaculaceae</taxon>
        <taxon>Tepidicaulis</taxon>
    </lineage>
</organism>
<dbReference type="InterPro" id="IPR005229">
    <property type="entry name" value="YicC/YloC-like"/>
</dbReference>
<evidence type="ECO:0000313" key="10">
    <source>
        <dbReference type="Proteomes" id="UP000028702"/>
    </source>
</evidence>
<reference evidence="9 10" key="1">
    <citation type="submission" date="2014-07" db="EMBL/GenBank/DDBJ databases">
        <title>Tepidicaulis marinum gen. nov., sp. nov., a novel marine bacterium denitrifying nitrate to nitrous oxide strictly under microaerobic conditions.</title>
        <authorList>
            <person name="Takeuchi M."/>
            <person name="Yamagishi T."/>
            <person name="Kamagata Y."/>
            <person name="Oshima K."/>
            <person name="Hattori M."/>
            <person name="Katayama T."/>
            <person name="Hanada S."/>
            <person name="Tamaki H."/>
            <person name="Marumo K."/>
            <person name="Maeda H."/>
            <person name="Nedachi M."/>
            <person name="Iwasaki W."/>
            <person name="Suwa Y."/>
            <person name="Sakata S."/>
        </authorList>
    </citation>
    <scope>NUCLEOTIDE SEQUENCE [LARGE SCALE GENOMIC DNA]</scope>
    <source>
        <strain evidence="9 10">MA2</strain>
    </source>
</reference>
<name>A0A081B9G3_9HYPH</name>
<evidence type="ECO:0000259" key="8">
    <source>
        <dbReference type="Pfam" id="PF08340"/>
    </source>
</evidence>
<dbReference type="GO" id="GO:0016787">
    <property type="term" value="F:hydrolase activity"/>
    <property type="evidence" value="ECO:0007669"/>
    <property type="project" value="UniProtKB-KW"/>
</dbReference>
<evidence type="ECO:0000256" key="1">
    <source>
        <dbReference type="ARBA" id="ARBA00001968"/>
    </source>
</evidence>
<evidence type="ECO:0000256" key="5">
    <source>
        <dbReference type="ARBA" id="ARBA00035648"/>
    </source>
</evidence>
<comment type="caution">
    <text evidence="9">The sequence shown here is derived from an EMBL/GenBank/DDBJ whole genome shotgun (WGS) entry which is preliminary data.</text>
</comment>
<keyword evidence="4" id="KW-0378">Hydrolase</keyword>
<evidence type="ECO:0000256" key="6">
    <source>
        <dbReference type="SAM" id="Coils"/>
    </source>
</evidence>
<dbReference type="PANTHER" id="PTHR30636">
    <property type="entry name" value="UPF0701 PROTEIN YICC"/>
    <property type="match status" value="1"/>
</dbReference>
<evidence type="ECO:0000256" key="3">
    <source>
        <dbReference type="ARBA" id="ARBA00022759"/>
    </source>
</evidence>
<dbReference type="PANTHER" id="PTHR30636:SF3">
    <property type="entry name" value="UPF0701 PROTEIN YICC"/>
    <property type="match status" value="1"/>
</dbReference>
<dbReference type="RefSeq" id="WP_045444326.1">
    <property type="nucleotide sequence ID" value="NZ_BBIO01000004.1"/>
</dbReference>
<comment type="similarity">
    <text evidence="5">Belongs to the YicC/YloC family.</text>
</comment>
<keyword evidence="2" id="KW-0540">Nuclease</keyword>
<protein>
    <submittedName>
        <fullName evidence="9">Conserved protein</fullName>
    </submittedName>
</protein>
<evidence type="ECO:0000259" key="7">
    <source>
        <dbReference type="Pfam" id="PF03755"/>
    </source>
</evidence>
<proteinExistence type="inferred from homology"/>
<gene>
    <name evidence="9" type="ORF">M2A_1180</name>
</gene>
<dbReference type="InterPro" id="IPR013551">
    <property type="entry name" value="YicC-like_C"/>
</dbReference>
<dbReference type="AlphaFoldDB" id="A0A081B9G3"/>
<keyword evidence="10" id="KW-1185">Reference proteome</keyword>
<dbReference type="EMBL" id="BBIO01000004">
    <property type="protein sequence ID" value="GAK44681.1"/>
    <property type="molecule type" value="Genomic_DNA"/>
</dbReference>
<sequence>MSLSSMTGFARVEGALDGARWHWELRSVNGKGLDLRLRLPSGFDALEPKLKAIAQSAMKRGNVQANLQLTRENAANVPRLNEDVLKGVLAAVSRLRDHQIYLSDSTAEGILSLKGVMEMGEAEETEEARAALEEALAASFAEAVKALASARDEEGAKLGALLEAQVKRIEELTGEAAASPAASAEAMRERLKRQVEELLGASPSLNEERLAQEAALLATKADVREELDRLGAHVEQARDLLASDEPVGRRLDFLTQEFNREANTLCSKAADVALTRIGLELKTVIDQLREQVQNVE</sequence>
<dbReference type="eggNOG" id="COG1561">
    <property type="taxonomic scope" value="Bacteria"/>
</dbReference>
<dbReference type="Pfam" id="PF03755">
    <property type="entry name" value="YicC-like_N"/>
    <property type="match status" value="1"/>
</dbReference>
<accession>A0A081B9G3</accession>
<dbReference type="Proteomes" id="UP000028702">
    <property type="component" value="Unassembled WGS sequence"/>
</dbReference>